<name>A0A7S2MNZ1_9STRA</name>
<protein>
    <recommendedName>
        <fullName evidence="2">Calmodulin</fullName>
    </recommendedName>
</protein>
<evidence type="ECO:0008006" key="2">
    <source>
        <dbReference type="Google" id="ProtNLM"/>
    </source>
</evidence>
<sequence length="199" mass="22235">MGNEQSNNAVDFEKPEEWGLEQIRSLHKLFIDGCYDFGVDERTFDEFMKEALPAATSSPSHLWEKFDTGQSGLVNILEALTGLAVVCAASIDDKIEFIFDMHDFSQMGSVNYDETVVMICIVVSSMVLISGLGELPEEHEMEGIVDGAFMDLNIDICGQLDKESFTPWIREYLGLNDKGAAGFTVRKCLRRFGVTLSKR</sequence>
<dbReference type="EMBL" id="HBGS01062492">
    <property type="protein sequence ID" value="CAD9494468.1"/>
    <property type="molecule type" value="Transcribed_RNA"/>
</dbReference>
<accession>A0A7S2MNZ1</accession>
<dbReference type="SUPFAM" id="SSF47473">
    <property type="entry name" value="EF-hand"/>
    <property type="match status" value="1"/>
</dbReference>
<gene>
    <name evidence="1" type="ORF">DSPE1174_LOCUS32554</name>
</gene>
<dbReference type="Gene3D" id="1.10.238.10">
    <property type="entry name" value="EF-hand"/>
    <property type="match status" value="1"/>
</dbReference>
<evidence type="ECO:0000313" key="1">
    <source>
        <dbReference type="EMBL" id="CAD9494468.1"/>
    </source>
</evidence>
<reference evidence="1" key="1">
    <citation type="submission" date="2021-01" db="EMBL/GenBank/DDBJ databases">
        <authorList>
            <person name="Corre E."/>
            <person name="Pelletier E."/>
            <person name="Niang G."/>
            <person name="Scheremetjew M."/>
            <person name="Finn R."/>
            <person name="Kale V."/>
            <person name="Holt S."/>
            <person name="Cochrane G."/>
            <person name="Meng A."/>
            <person name="Brown T."/>
            <person name="Cohen L."/>
        </authorList>
    </citation>
    <scope>NUCLEOTIDE SEQUENCE</scope>
    <source>
        <strain evidence="1">CCMP1381</strain>
    </source>
</reference>
<dbReference type="AlphaFoldDB" id="A0A7S2MNZ1"/>
<dbReference type="InterPro" id="IPR011992">
    <property type="entry name" value="EF-hand-dom_pair"/>
</dbReference>
<proteinExistence type="predicted"/>
<organism evidence="1">
    <name type="scientific">Octactis speculum</name>
    <dbReference type="NCBI Taxonomy" id="3111310"/>
    <lineage>
        <taxon>Eukaryota</taxon>
        <taxon>Sar</taxon>
        <taxon>Stramenopiles</taxon>
        <taxon>Ochrophyta</taxon>
        <taxon>Dictyochophyceae</taxon>
        <taxon>Dictyochales</taxon>
        <taxon>Dictyochaceae</taxon>
        <taxon>Octactis</taxon>
    </lineage>
</organism>